<dbReference type="RefSeq" id="WP_115829822.1">
    <property type="nucleotide sequence ID" value="NZ_QNUL01000003.1"/>
</dbReference>
<sequence>MKKLSVSAYLLLLFCITHPAVFAQPYMSPAGVSSGLFAWYDGKSFDNTTQKWNPRFGSTSLERFALATSPGLFAKEDHTAGYNKTVSMDRAGVRAKLLPDDVNASYTVFAVSRRYGYSYSGLPYKPVTWGFGGQSAYPGFLEGNGDEKNQFLNSVNRREDFNSVQALEYGWTISSLNFAYGYDQRNEPKVAALNGEFTQIDAGGILPFSNGWVYLGCNAAFPPGSGGGEHHDFAEFIVYNRKLSVEERHRVHTYLSLKYSIPLLIDPIIGSRVTLDGMTDLWDTTKGYNHHVIGIGRSSTASLDARLSYNGSYGPDPVLSTIAEEKSPVSSNESFLLIGDKGTYHDYANNDNTMAIPGGTRLKRVWRVQNHGVSDSIRLAIASGAVPGGAQSFDPCAPARLLISTDSTFSTYTAVKLIPAILYGTTTPPLFSSFQVKTKLPQGESYFTYAAINSPGTPAATEETTATTRYDACADNEGFHYFVDQQDRPVFAIKGLSAADLKLFKLKIAIRMLDHTPAVSNGSTRSAMMKRLLSVNTSGFALNTQPTIRYYYKPEELTETETAGGTGFWFKKEATADQTITDFSSDGILEPGTFTILTETKGTQNGTAYIEFSNLQSFSTFGYISSSSALPVKLIGFNAVPKKQSTHLTWQTSSELNASHFDIQRRTNSQNWQSIAEIKAAGTTTETIKYSYTDSNTSGSLTYYRLKMVDLDGSLNYSRIMSVSTEALNEISLFPNPASGNTIRLKFDSAPYTDPDHINFLDAQGTSVLKISKNLSTDLDISQLQPGHYTVVITMKNGEAMTRKLVLVR</sequence>
<dbReference type="EMBL" id="QNUL01000003">
    <property type="protein sequence ID" value="REA63234.1"/>
    <property type="molecule type" value="Genomic_DNA"/>
</dbReference>
<dbReference type="Pfam" id="PF26628">
    <property type="entry name" value="DUF8202"/>
    <property type="match status" value="1"/>
</dbReference>
<feature type="domain" description="DUF8202" evidence="3">
    <location>
        <begin position="247"/>
        <end position="418"/>
    </location>
</feature>
<keyword evidence="5" id="KW-1185">Reference proteome</keyword>
<protein>
    <submittedName>
        <fullName evidence="4">Uncharacterized protein</fullName>
    </submittedName>
</protein>
<comment type="caution">
    <text evidence="4">The sequence shown here is derived from an EMBL/GenBank/DDBJ whole genome shotgun (WGS) entry which is preliminary data.</text>
</comment>
<organism evidence="4 5">
    <name type="scientific">Dyadobacter luteus</name>
    <dbReference type="NCBI Taxonomy" id="2259619"/>
    <lineage>
        <taxon>Bacteria</taxon>
        <taxon>Pseudomonadati</taxon>
        <taxon>Bacteroidota</taxon>
        <taxon>Cytophagia</taxon>
        <taxon>Cytophagales</taxon>
        <taxon>Spirosomataceae</taxon>
        <taxon>Dyadobacter</taxon>
    </lineage>
</organism>
<accession>A0A3D8YF97</accession>
<dbReference type="AlphaFoldDB" id="A0A3D8YF97"/>
<dbReference type="OrthoDB" id="645505at2"/>
<evidence type="ECO:0000256" key="1">
    <source>
        <dbReference type="SAM" id="SignalP"/>
    </source>
</evidence>
<dbReference type="Proteomes" id="UP000256373">
    <property type="component" value="Unassembled WGS sequence"/>
</dbReference>
<evidence type="ECO:0000313" key="5">
    <source>
        <dbReference type="Proteomes" id="UP000256373"/>
    </source>
</evidence>
<name>A0A3D8YF97_9BACT</name>
<proteinExistence type="predicted"/>
<feature type="signal peptide" evidence="1">
    <location>
        <begin position="1"/>
        <end position="23"/>
    </location>
</feature>
<dbReference type="NCBIfam" id="TIGR04183">
    <property type="entry name" value="Por_Secre_tail"/>
    <property type="match status" value="1"/>
</dbReference>
<gene>
    <name evidence="4" type="ORF">DSL64_06360</name>
</gene>
<dbReference type="InterPro" id="IPR026444">
    <property type="entry name" value="Secre_tail"/>
</dbReference>
<evidence type="ECO:0000259" key="3">
    <source>
        <dbReference type="Pfam" id="PF26628"/>
    </source>
</evidence>
<dbReference type="InterPro" id="IPR013783">
    <property type="entry name" value="Ig-like_fold"/>
</dbReference>
<dbReference type="InterPro" id="IPR058515">
    <property type="entry name" value="DUF8202"/>
</dbReference>
<keyword evidence="1" id="KW-0732">Signal</keyword>
<dbReference type="Pfam" id="PF18962">
    <property type="entry name" value="Por_Secre_tail"/>
    <property type="match status" value="1"/>
</dbReference>
<reference evidence="4 5" key="1">
    <citation type="submission" date="2018-07" db="EMBL/GenBank/DDBJ databases">
        <title>Dyadobacter roseus sp. nov., isolated from rose rhizosphere soil.</title>
        <authorList>
            <person name="Chen L."/>
        </authorList>
    </citation>
    <scope>NUCLEOTIDE SEQUENCE [LARGE SCALE GENOMIC DNA]</scope>
    <source>
        <strain evidence="4 5">RS19</strain>
    </source>
</reference>
<dbReference type="Gene3D" id="2.60.40.10">
    <property type="entry name" value="Immunoglobulins"/>
    <property type="match status" value="1"/>
</dbReference>
<feature type="domain" description="Secretion system C-terminal sorting" evidence="2">
    <location>
        <begin position="733"/>
        <end position="806"/>
    </location>
</feature>
<evidence type="ECO:0000313" key="4">
    <source>
        <dbReference type="EMBL" id="REA63234.1"/>
    </source>
</evidence>
<feature type="chain" id="PRO_5017773598" evidence="1">
    <location>
        <begin position="24"/>
        <end position="809"/>
    </location>
</feature>
<evidence type="ECO:0000259" key="2">
    <source>
        <dbReference type="Pfam" id="PF18962"/>
    </source>
</evidence>